<dbReference type="Pfam" id="PF00593">
    <property type="entry name" value="TonB_dep_Rec_b-barrel"/>
    <property type="match status" value="1"/>
</dbReference>
<dbReference type="HOGENOM" id="CLU_004317_0_1_10"/>
<evidence type="ECO:0000259" key="11">
    <source>
        <dbReference type="Pfam" id="PF00593"/>
    </source>
</evidence>
<evidence type="ECO:0000259" key="12">
    <source>
        <dbReference type="Pfam" id="PF07715"/>
    </source>
</evidence>
<dbReference type="EMBL" id="CP002545">
    <property type="protein sequence ID" value="ADY53887.1"/>
    <property type="molecule type" value="Genomic_DNA"/>
</dbReference>
<dbReference type="Pfam" id="PF13715">
    <property type="entry name" value="CarbopepD_reg_2"/>
    <property type="match status" value="1"/>
</dbReference>
<dbReference type="Proteomes" id="UP000000310">
    <property type="component" value="Chromosome"/>
</dbReference>
<evidence type="ECO:0000256" key="7">
    <source>
        <dbReference type="ARBA" id="ARBA00023237"/>
    </source>
</evidence>
<protein>
    <submittedName>
        <fullName evidence="13">TonB-dependent receptor plug</fullName>
    </submittedName>
</protein>
<dbReference type="InterPro" id="IPR037066">
    <property type="entry name" value="Plug_dom_sf"/>
</dbReference>
<dbReference type="InterPro" id="IPR012910">
    <property type="entry name" value="Plug_dom"/>
</dbReference>
<dbReference type="NCBIfam" id="TIGR04057">
    <property type="entry name" value="SusC_RagA_signa"/>
    <property type="match status" value="1"/>
</dbReference>
<dbReference type="InterPro" id="IPR023997">
    <property type="entry name" value="TonB-dep_OMP_SusC/RagA_CS"/>
</dbReference>
<feature type="signal peptide" evidence="10">
    <location>
        <begin position="1"/>
        <end position="20"/>
    </location>
</feature>
<reference evidence="14" key="2">
    <citation type="submission" date="2011-02" db="EMBL/GenBank/DDBJ databases">
        <title>The complete genome of Pedobacter saltans DSM 12145.</title>
        <authorList>
            <consortium name="US DOE Joint Genome Institute (JGI-PGF)"/>
            <person name="Lucas S."/>
            <person name="Copeland A."/>
            <person name="Lapidus A."/>
            <person name="Bruce D."/>
            <person name="Goodwin L."/>
            <person name="Pitluck S."/>
            <person name="Kyrpides N."/>
            <person name="Mavromatis K."/>
            <person name="Pagani I."/>
            <person name="Ivanova N."/>
            <person name="Ovchinnikova G."/>
            <person name="Lu M."/>
            <person name="Detter J.C."/>
            <person name="Han C."/>
            <person name="Land M."/>
            <person name="Hauser L."/>
            <person name="Markowitz V."/>
            <person name="Cheng J.-F."/>
            <person name="Hugenholtz P."/>
            <person name="Woyke T."/>
            <person name="Wu D."/>
            <person name="Tindall B."/>
            <person name="Pomrenke H.G."/>
            <person name="Brambilla E."/>
            <person name="Klenk H.-P."/>
            <person name="Eisen J.A."/>
        </authorList>
    </citation>
    <scope>NUCLEOTIDE SEQUENCE [LARGE SCALE GENOMIC DNA]</scope>
    <source>
        <strain evidence="14">ATCC 51119 / DSM 12145 / JCM 21818 / LMG 10337 / NBRC 100064 / NCIMB 13643</strain>
    </source>
</reference>
<dbReference type="Pfam" id="PF07715">
    <property type="entry name" value="Plug"/>
    <property type="match status" value="1"/>
</dbReference>
<dbReference type="STRING" id="762903.Pedsa_3352"/>
<dbReference type="Gene3D" id="2.60.40.1120">
    <property type="entry name" value="Carboxypeptidase-like, regulatory domain"/>
    <property type="match status" value="1"/>
</dbReference>
<feature type="chain" id="PRO_5003260185" evidence="10">
    <location>
        <begin position="21"/>
        <end position="1074"/>
    </location>
</feature>
<feature type="domain" description="TonB-dependent receptor-like beta-barrel" evidence="11">
    <location>
        <begin position="397"/>
        <end position="917"/>
    </location>
</feature>
<dbReference type="InterPro" id="IPR039426">
    <property type="entry name" value="TonB-dep_rcpt-like"/>
</dbReference>
<evidence type="ECO:0000313" key="13">
    <source>
        <dbReference type="EMBL" id="ADY53887.1"/>
    </source>
</evidence>
<comment type="subcellular location">
    <subcellularLocation>
        <location evidence="1 8">Cell outer membrane</location>
        <topology evidence="1 8">Multi-pass membrane protein</topology>
    </subcellularLocation>
</comment>
<keyword evidence="5 9" id="KW-0798">TonB box</keyword>
<evidence type="ECO:0000256" key="10">
    <source>
        <dbReference type="SAM" id="SignalP"/>
    </source>
</evidence>
<reference evidence="13 14" key="1">
    <citation type="journal article" date="2011" name="Stand. Genomic Sci.">
        <title>Complete genome sequence of the gliding, heparinolytic Pedobacter saltans type strain (113).</title>
        <authorList>
            <person name="Liolios K."/>
            <person name="Sikorski J."/>
            <person name="Lu M."/>
            <person name="Nolan M."/>
            <person name="Lapidus A."/>
            <person name="Lucas S."/>
            <person name="Hammon N."/>
            <person name="Deshpande S."/>
            <person name="Cheng J.F."/>
            <person name="Tapia R."/>
            <person name="Han C."/>
            <person name="Goodwin L."/>
            <person name="Pitluck S."/>
            <person name="Huntemann M."/>
            <person name="Ivanova N."/>
            <person name="Pagani I."/>
            <person name="Mavromatis K."/>
            <person name="Ovchinikova G."/>
            <person name="Pati A."/>
            <person name="Chen A."/>
            <person name="Palaniappan K."/>
            <person name="Land M."/>
            <person name="Hauser L."/>
            <person name="Brambilla E.M."/>
            <person name="Kotsyurbenko O."/>
            <person name="Rohde M."/>
            <person name="Tindall B.J."/>
            <person name="Abt B."/>
            <person name="Goker M."/>
            <person name="Detter J.C."/>
            <person name="Woyke T."/>
            <person name="Bristow J."/>
            <person name="Eisen J.A."/>
            <person name="Markowitz V."/>
            <person name="Hugenholtz P."/>
            <person name="Klenk H.P."/>
            <person name="Kyrpides N.C."/>
        </authorList>
    </citation>
    <scope>NUCLEOTIDE SEQUENCE [LARGE SCALE GENOMIC DNA]</scope>
    <source>
        <strain evidence="14">ATCC 51119 / DSM 12145 / JCM 21818 / LMG 10337 / NBRC 100064 / NCIMB 13643</strain>
    </source>
</reference>
<evidence type="ECO:0000256" key="5">
    <source>
        <dbReference type="ARBA" id="ARBA00023077"/>
    </source>
</evidence>
<dbReference type="Gene3D" id="2.170.130.10">
    <property type="entry name" value="TonB-dependent receptor, plug domain"/>
    <property type="match status" value="1"/>
</dbReference>
<dbReference type="KEGG" id="psn:Pedsa_3352"/>
<dbReference type="OrthoDB" id="9768177at2"/>
<dbReference type="AlphaFoldDB" id="F0SCP3"/>
<dbReference type="InterPro" id="IPR008969">
    <property type="entry name" value="CarboxyPept-like_regulatory"/>
</dbReference>
<keyword evidence="7 8" id="KW-0998">Cell outer membrane</keyword>
<dbReference type="InterPro" id="IPR023996">
    <property type="entry name" value="TonB-dep_OMP_SusC/RagA"/>
</dbReference>
<dbReference type="eggNOG" id="COG4771">
    <property type="taxonomic scope" value="Bacteria"/>
</dbReference>
<dbReference type="SUPFAM" id="SSF56935">
    <property type="entry name" value="Porins"/>
    <property type="match status" value="1"/>
</dbReference>
<evidence type="ECO:0000256" key="1">
    <source>
        <dbReference type="ARBA" id="ARBA00004571"/>
    </source>
</evidence>
<evidence type="ECO:0000256" key="6">
    <source>
        <dbReference type="ARBA" id="ARBA00023136"/>
    </source>
</evidence>
<keyword evidence="2 8" id="KW-0813">Transport</keyword>
<keyword evidence="6 8" id="KW-0472">Membrane</keyword>
<name>F0SCP3_PSESL</name>
<gene>
    <name evidence="13" type="ordered locus">Pedsa_3352</name>
</gene>
<keyword evidence="13" id="KW-0675">Receptor</keyword>
<dbReference type="SUPFAM" id="SSF49464">
    <property type="entry name" value="Carboxypeptidase regulatory domain-like"/>
    <property type="match status" value="1"/>
</dbReference>
<dbReference type="GO" id="GO:0009279">
    <property type="term" value="C:cell outer membrane"/>
    <property type="evidence" value="ECO:0007669"/>
    <property type="project" value="UniProtKB-SubCell"/>
</dbReference>
<comment type="similarity">
    <text evidence="8 9">Belongs to the TonB-dependent receptor family.</text>
</comment>
<dbReference type="NCBIfam" id="TIGR04056">
    <property type="entry name" value="OMP_RagA_SusC"/>
    <property type="match status" value="1"/>
</dbReference>
<keyword evidence="3 8" id="KW-1134">Transmembrane beta strand</keyword>
<dbReference type="InterPro" id="IPR000531">
    <property type="entry name" value="Beta-barrel_TonB"/>
</dbReference>
<keyword evidence="4 8" id="KW-0812">Transmembrane</keyword>
<evidence type="ECO:0000313" key="14">
    <source>
        <dbReference type="Proteomes" id="UP000000310"/>
    </source>
</evidence>
<feature type="domain" description="TonB-dependent receptor plug" evidence="12">
    <location>
        <begin position="114"/>
        <end position="220"/>
    </location>
</feature>
<dbReference type="InterPro" id="IPR036942">
    <property type="entry name" value="Beta-barrel_TonB_sf"/>
</dbReference>
<dbReference type="FunFam" id="2.60.40.1120:FF:000003">
    <property type="entry name" value="Outer membrane protein Omp121"/>
    <property type="match status" value="1"/>
</dbReference>
<dbReference type="FunFam" id="2.170.130.10:FF:000008">
    <property type="entry name" value="SusC/RagA family TonB-linked outer membrane protein"/>
    <property type="match status" value="1"/>
</dbReference>
<evidence type="ECO:0000256" key="8">
    <source>
        <dbReference type="PROSITE-ProRule" id="PRU01360"/>
    </source>
</evidence>
<evidence type="ECO:0000256" key="2">
    <source>
        <dbReference type="ARBA" id="ARBA00022448"/>
    </source>
</evidence>
<organism evidence="13 14">
    <name type="scientific">Pseudopedobacter saltans (strain ATCC 51119 / DSM 12145 / JCM 21818 / CCUG 39354 / LMG 10337 / NBRC 100064 / NCIMB 13643)</name>
    <name type="common">Pedobacter saltans</name>
    <dbReference type="NCBI Taxonomy" id="762903"/>
    <lineage>
        <taxon>Bacteria</taxon>
        <taxon>Pseudomonadati</taxon>
        <taxon>Bacteroidota</taxon>
        <taxon>Sphingobacteriia</taxon>
        <taxon>Sphingobacteriales</taxon>
        <taxon>Sphingobacteriaceae</taxon>
        <taxon>Pseudopedobacter</taxon>
    </lineage>
</organism>
<dbReference type="PROSITE" id="PS52016">
    <property type="entry name" value="TONB_DEPENDENT_REC_3"/>
    <property type="match status" value="1"/>
</dbReference>
<keyword evidence="14" id="KW-1185">Reference proteome</keyword>
<keyword evidence="10" id="KW-0732">Signal</keyword>
<evidence type="ECO:0000256" key="9">
    <source>
        <dbReference type="RuleBase" id="RU003357"/>
    </source>
</evidence>
<sequence>MKKVLLLLTLTVMSISVLFAQNRQITGTVKDDTGEPLPGVGVSVKGTTTGTQTNVDGKFSLSIPANASTLVFRYIGFKAKEIEVGTQTTFNVVLEQEATMLNEVVAIGYGTVKKGDLTGSVGIVKGEELTQRPVTNVAEALTGKVAGLQIVTTEGSPDADIKVRLRGGGSISQDNSPLYIVDGFPVNDISNIASSDIESITFLKDAASTAIYGSRAANGVLVITTKEGKAGKVNVTANVYAGFRNITKQLEVLNPYEYVRYQYEIDQGNTFKNYYGSFEDLEIYKSVKGSNWQEEIFGGTASQQYYNVGINGGSKESRYNLGLTRNKEESIMLGSGFERNNLNFKLNSELSKKVNIDFNTRLAYTIIDGAGVNQGSGSVTRLRNSVKYAPTKGLRGFDQSSLDDDDLVDAETASLLYNPVESVLDDYKKQYRFSNNLNLGLNWKITKELKFRSEGGYEFKNDRTDNVWGTATPDAKNYGGQPISRVTNLKGYSYRFSNYFTYDKVFNKIHSLNVVVGQETLSSGYKTVTNESRFYPLGMKTGEILANANFGTPIPTRTYISQDDRLSSYFGRANYTLKDKYLFTVTMRADGSSKFAEGNQWGYFPSAAFGWKISEEDFLKDQSDWLEQLKLRVSYGSTGNNRIPSNAWQLSYSTDNENKPYYPGEVEAPNFIPGSYLYNPKLKWETTINRNIGVDYSLFKGRINGAVDVYWNTTNDLLVQAPIAQSSGYSTQYQNYGSTSNKGVELTIDGYIVNNKDFKLSAAFNIGFNRNNVDQFRNGDVNYKAFTSGWNGTAQPLEDFLVREGNPVGQMYGYVTEGMYSFDDFTFDTASKIWKLNTGVPDNSSLTSAAYFGPGALKFKDISGPNGVPDGKIDQYDKAVIGNANPKHVGGLTLNAEYKGFDLQAAFNWTFGNNIYNANKIDFTNFLLSRKYQNLIADMSLENRFTIIDPITGYNVATGNNANPQRLAEINQNASIWSPLMTVTPLHSWAIEDGSFLRLNTLTLGYTLPKNVVKKMGIGKLRAYVTAYNVFVITNYSGYDPEVDTRRNPPVTPGVDYSAYPKSRSFVGGLNVSF</sequence>
<evidence type="ECO:0000256" key="4">
    <source>
        <dbReference type="ARBA" id="ARBA00022692"/>
    </source>
</evidence>
<evidence type="ECO:0000256" key="3">
    <source>
        <dbReference type="ARBA" id="ARBA00022452"/>
    </source>
</evidence>
<dbReference type="Gene3D" id="2.40.170.20">
    <property type="entry name" value="TonB-dependent receptor, beta-barrel domain"/>
    <property type="match status" value="1"/>
</dbReference>
<proteinExistence type="inferred from homology"/>
<accession>F0SCP3</accession>